<organism evidence="1 2">
    <name type="scientific">Rhabditophanes sp. KR3021</name>
    <dbReference type="NCBI Taxonomy" id="114890"/>
    <lineage>
        <taxon>Eukaryota</taxon>
        <taxon>Metazoa</taxon>
        <taxon>Ecdysozoa</taxon>
        <taxon>Nematoda</taxon>
        <taxon>Chromadorea</taxon>
        <taxon>Rhabditida</taxon>
        <taxon>Tylenchina</taxon>
        <taxon>Panagrolaimomorpha</taxon>
        <taxon>Strongyloidoidea</taxon>
        <taxon>Alloionematidae</taxon>
        <taxon>Rhabditophanes</taxon>
    </lineage>
</organism>
<sequence>MAEQFQDTMPISQIVNIMKRKAPKAANFSKEFKGAMAKSAQLFIYYLTATAQEHAQKHKRKKIFMEDIIFAAKSLELESLNLEIANIIERMSWAAEDRGNGAQIDAENGSDVDESSNNVDVPTEDGSQVIESSTEPVEGQESTAADQQAIEDDVADEQATENNCNQLMEDDVAESPELMEYLDEIESLPSSN</sequence>
<evidence type="ECO:0000313" key="2">
    <source>
        <dbReference type="WBParaSite" id="RSKR_0000017300.1"/>
    </source>
</evidence>
<dbReference type="WBParaSite" id="RSKR_0000017300.1">
    <property type="protein sequence ID" value="RSKR_0000017300.1"/>
    <property type="gene ID" value="RSKR_0000017300"/>
</dbReference>
<evidence type="ECO:0000313" key="1">
    <source>
        <dbReference type="Proteomes" id="UP000095286"/>
    </source>
</evidence>
<protein>
    <submittedName>
        <fullName evidence="2">CBFD_NFYB_HMF domain-containing protein</fullName>
    </submittedName>
</protein>
<accession>A0AC35TFV8</accession>
<dbReference type="Proteomes" id="UP000095286">
    <property type="component" value="Unplaced"/>
</dbReference>
<name>A0AC35TFV8_9BILA</name>
<proteinExistence type="predicted"/>
<reference evidence="2" key="1">
    <citation type="submission" date="2016-11" db="UniProtKB">
        <authorList>
            <consortium name="WormBaseParasite"/>
        </authorList>
    </citation>
    <scope>IDENTIFICATION</scope>
    <source>
        <strain evidence="2">KR3021</strain>
    </source>
</reference>